<dbReference type="FunFam" id="3.30.870.10:FF:000031">
    <property type="entry name" value="Tyrosyl-DNA phosphodiesterase 1"/>
    <property type="match status" value="1"/>
</dbReference>
<evidence type="ECO:0000256" key="12">
    <source>
        <dbReference type="SAM" id="Coils"/>
    </source>
</evidence>
<reference evidence="13" key="1">
    <citation type="submission" date="2021-01" db="EMBL/GenBank/DDBJ databases">
        <title>Adiantum capillus-veneris genome.</title>
        <authorList>
            <person name="Fang Y."/>
            <person name="Liao Q."/>
        </authorList>
    </citation>
    <scope>NUCLEOTIDE SEQUENCE</scope>
    <source>
        <strain evidence="13">H3</strain>
        <tissue evidence="13">Leaf</tissue>
    </source>
</reference>
<comment type="subcellular location">
    <subcellularLocation>
        <location evidence="1">Nucleus</location>
    </subcellularLocation>
</comment>
<feature type="binding site" evidence="10">
    <location>
        <position position="530"/>
    </location>
    <ligand>
        <name>substrate</name>
    </ligand>
</feature>
<proteinExistence type="inferred from homology"/>
<evidence type="ECO:0000313" key="14">
    <source>
        <dbReference type="Proteomes" id="UP000886520"/>
    </source>
</evidence>
<dbReference type="GO" id="GO:0004527">
    <property type="term" value="F:exonuclease activity"/>
    <property type="evidence" value="ECO:0007669"/>
    <property type="project" value="UniProtKB-KW"/>
</dbReference>
<dbReference type="InterPro" id="IPR008984">
    <property type="entry name" value="SMAD_FHA_dom_sf"/>
</dbReference>
<dbReference type="PANTHER" id="PTHR12415">
    <property type="entry name" value="TYROSYL-DNA PHOSPHODIESTERASE 1"/>
    <property type="match status" value="1"/>
</dbReference>
<keyword evidence="4" id="KW-0227">DNA damage</keyword>
<evidence type="ECO:0000313" key="13">
    <source>
        <dbReference type="EMBL" id="KAI5066303.1"/>
    </source>
</evidence>
<dbReference type="CDD" id="cd09122">
    <property type="entry name" value="PLDc_Tdp1_1"/>
    <property type="match status" value="1"/>
</dbReference>
<dbReference type="Gene3D" id="2.60.200.20">
    <property type="match status" value="1"/>
</dbReference>
<comment type="similarity">
    <text evidence="2">Belongs to the tyrosyl-DNA phosphodiesterase family.</text>
</comment>
<evidence type="ECO:0000256" key="9">
    <source>
        <dbReference type="PIRSR" id="PIRSR610347-1"/>
    </source>
</evidence>
<evidence type="ECO:0000256" key="10">
    <source>
        <dbReference type="PIRSR" id="PIRSR610347-2"/>
    </source>
</evidence>
<evidence type="ECO:0000256" key="11">
    <source>
        <dbReference type="PIRSR" id="PIRSR610347-3"/>
    </source>
</evidence>
<comment type="caution">
    <text evidence="13">The sequence shown here is derived from an EMBL/GenBank/DDBJ whole genome shotgun (WGS) entry which is preliminary data.</text>
</comment>
<gene>
    <name evidence="13" type="ORF">GOP47_0018927</name>
</gene>
<keyword evidence="7" id="KW-0234">DNA repair</keyword>
<dbReference type="OrthoDB" id="47785at2759"/>
<feature type="active site" description="Nucleophile" evidence="9">
    <location>
        <position position="299"/>
    </location>
</feature>
<dbReference type="GO" id="GO:0003697">
    <property type="term" value="F:single-stranded DNA binding"/>
    <property type="evidence" value="ECO:0007669"/>
    <property type="project" value="TreeGrafter"/>
</dbReference>
<keyword evidence="5" id="KW-0378">Hydrolase</keyword>
<evidence type="ECO:0000256" key="1">
    <source>
        <dbReference type="ARBA" id="ARBA00004123"/>
    </source>
</evidence>
<feature type="binding site" evidence="10">
    <location>
        <position position="301"/>
    </location>
    <ligand>
        <name>substrate</name>
    </ligand>
</feature>
<dbReference type="PANTHER" id="PTHR12415:SF0">
    <property type="entry name" value="TYROSYL-DNA PHOSPHODIESTERASE 1"/>
    <property type="match status" value="1"/>
</dbReference>
<keyword evidence="14" id="KW-1185">Reference proteome</keyword>
<feature type="coiled-coil region" evidence="12">
    <location>
        <begin position="132"/>
        <end position="164"/>
    </location>
</feature>
<evidence type="ECO:0000256" key="2">
    <source>
        <dbReference type="ARBA" id="ARBA00010205"/>
    </source>
</evidence>
<dbReference type="Gene3D" id="3.30.870.10">
    <property type="entry name" value="Endonuclease Chain A"/>
    <property type="match status" value="2"/>
</dbReference>
<evidence type="ECO:0008006" key="15">
    <source>
        <dbReference type="Google" id="ProtNLM"/>
    </source>
</evidence>
<dbReference type="AlphaFoldDB" id="A0A9D4UF25"/>
<dbReference type="SUPFAM" id="SSF56024">
    <property type="entry name" value="Phospholipase D/nuclease"/>
    <property type="match status" value="2"/>
</dbReference>
<evidence type="ECO:0000256" key="8">
    <source>
        <dbReference type="ARBA" id="ARBA00023242"/>
    </source>
</evidence>
<dbReference type="Proteomes" id="UP000886520">
    <property type="component" value="Chromosome 18"/>
</dbReference>
<accession>A0A9D4UF25</accession>
<keyword evidence="6" id="KW-0269">Exonuclease</keyword>
<dbReference type="GO" id="GO:0006281">
    <property type="term" value="P:DNA repair"/>
    <property type="evidence" value="ECO:0007669"/>
    <property type="project" value="UniProtKB-KW"/>
</dbReference>
<dbReference type="GO" id="GO:0003690">
    <property type="term" value="F:double-stranded DNA binding"/>
    <property type="evidence" value="ECO:0007669"/>
    <property type="project" value="TreeGrafter"/>
</dbReference>
<keyword evidence="12" id="KW-0175">Coiled coil</keyword>
<dbReference type="GO" id="GO:0005634">
    <property type="term" value="C:nucleus"/>
    <property type="evidence" value="ECO:0007669"/>
    <property type="project" value="UniProtKB-SubCell"/>
</dbReference>
<organism evidence="13 14">
    <name type="scientific">Adiantum capillus-veneris</name>
    <name type="common">Maidenhair fern</name>
    <dbReference type="NCBI Taxonomy" id="13818"/>
    <lineage>
        <taxon>Eukaryota</taxon>
        <taxon>Viridiplantae</taxon>
        <taxon>Streptophyta</taxon>
        <taxon>Embryophyta</taxon>
        <taxon>Tracheophyta</taxon>
        <taxon>Polypodiopsida</taxon>
        <taxon>Polypodiidae</taxon>
        <taxon>Polypodiales</taxon>
        <taxon>Pteridineae</taxon>
        <taxon>Pteridaceae</taxon>
        <taxon>Vittarioideae</taxon>
        <taxon>Adiantum</taxon>
    </lineage>
</organism>
<protein>
    <recommendedName>
        <fullName evidence="15">Tyrosyl-DNA phosphodiesterase 1</fullName>
    </recommendedName>
</protein>
<dbReference type="SUPFAM" id="SSF49879">
    <property type="entry name" value="SMAD/FHA domain"/>
    <property type="match status" value="1"/>
</dbReference>
<evidence type="ECO:0000256" key="3">
    <source>
        <dbReference type="ARBA" id="ARBA00022722"/>
    </source>
</evidence>
<dbReference type="CDD" id="cd22671">
    <property type="entry name" value="FHA_APTX-like"/>
    <property type="match status" value="1"/>
</dbReference>
<keyword evidence="8" id="KW-0539">Nucleus</keyword>
<dbReference type="GO" id="GO:0017005">
    <property type="term" value="F:3'-tyrosyl-DNA phosphodiesterase activity"/>
    <property type="evidence" value="ECO:0007669"/>
    <property type="project" value="TreeGrafter"/>
</dbReference>
<dbReference type="Pfam" id="PF06087">
    <property type="entry name" value="Tyr-DNA_phospho"/>
    <property type="match status" value="1"/>
</dbReference>
<evidence type="ECO:0000256" key="4">
    <source>
        <dbReference type="ARBA" id="ARBA00022763"/>
    </source>
</evidence>
<dbReference type="FunFam" id="3.30.870.10:FF:000028">
    <property type="entry name" value="Tyrosyl-DNA phosphodiesterase 1"/>
    <property type="match status" value="1"/>
</dbReference>
<name>A0A9D4UF25_ADICA</name>
<feature type="site" description="Interaction with DNA" evidence="11">
    <location>
        <position position="551"/>
    </location>
</feature>
<evidence type="ECO:0000256" key="5">
    <source>
        <dbReference type="ARBA" id="ARBA00022801"/>
    </source>
</evidence>
<feature type="active site" description="Proton donor/acceptor" evidence="9">
    <location>
        <position position="528"/>
    </location>
</feature>
<dbReference type="EMBL" id="JABFUD020000018">
    <property type="protein sequence ID" value="KAI5066303.1"/>
    <property type="molecule type" value="Genomic_DNA"/>
</dbReference>
<evidence type="ECO:0000256" key="7">
    <source>
        <dbReference type="ARBA" id="ARBA00023204"/>
    </source>
</evidence>
<evidence type="ECO:0000256" key="6">
    <source>
        <dbReference type="ARBA" id="ARBA00022839"/>
    </source>
</evidence>
<dbReference type="InterPro" id="IPR010347">
    <property type="entry name" value="Tdp1"/>
</dbReference>
<sequence length="681" mass="76325">MSSKVGTLSGRLLCRASMLQHGVLVPINDASSESYPCQPINLYEGFNTVGRSDLAAASKQVSRKHISIHASSGMFQVTVEGQNPIVLKKGTERHELKHQEKASIFAGDIVELLPGKHAFQLTVSSSNNDEAMVNAEEQKVLVKRKRQELEDESLARALQAIEDEGAQVSCVRRESISKAVNSSNPALSSEISYKRHKFTHGHYPRTFQLLKVKGLPSWANSTCLSIQDVIEGDILFALLSNYMIDLDWLLSGCPLLNHVPQVAVVHGESGASLDRLKAGKPANWLLHKPPLPLSYGTHHSKAMVLVYQTGVRVIVHTANLIYVDWNNKTQGLWMQDFPYKDEQSEGSVSPFEEDFVEYLEALQWNGCSIHLPVKGMTRINAAFFRNYDYSMAKVRLIASVPGYHQGQKLRKWGHMKLRAILEQQKFDERFIKSPLVYQFSSLGSLDEKWLSEFGNSTSSGLSAHGKSLGPGNVQILWPTVEDVRCSIEGYAAGNAIPSPLKNVEKDFLRRCWARWSADHSGRSRAMPHFKSYVRHNGQDLAWFLLTSSNLSKAAWGALQKNGSQLMIRSYELGVLFLPSLQDTQVSFSCTGSMKEGESSVKETREGPAEQRFRFATTCCERDNEEVEATNVLKFPVPYKLPLERYGAEDVPWSWDRQYLKPDTCGEVWPRAVKLYGTKQDA</sequence>
<keyword evidence="3" id="KW-0540">Nuclease</keyword>